<dbReference type="EMBL" id="BTSY01000001">
    <property type="protein sequence ID" value="GMT10892.1"/>
    <property type="molecule type" value="Genomic_DNA"/>
</dbReference>
<evidence type="ECO:0000313" key="3">
    <source>
        <dbReference type="Proteomes" id="UP001432322"/>
    </source>
</evidence>
<proteinExistence type="predicted"/>
<sequence length="116" mass="13066">PLMSLKSILLLTLVGIFFVSIQAENCDIGPCSLDIYLSKYLERSEHMRAYREAIARARAANAAKAERTAFGPITSEEDFGYRHKFTRDQSKFARQPAKFAMNSNGDVATFDVDMNH</sequence>
<comment type="caution">
    <text evidence="2">The sequence shown here is derived from an EMBL/GenBank/DDBJ whole genome shotgun (WGS) entry which is preliminary data.</text>
</comment>
<name>A0AAV5UWB9_9BILA</name>
<organism evidence="2 3">
    <name type="scientific">Pristionchus fissidentatus</name>
    <dbReference type="NCBI Taxonomy" id="1538716"/>
    <lineage>
        <taxon>Eukaryota</taxon>
        <taxon>Metazoa</taxon>
        <taxon>Ecdysozoa</taxon>
        <taxon>Nematoda</taxon>
        <taxon>Chromadorea</taxon>
        <taxon>Rhabditida</taxon>
        <taxon>Rhabditina</taxon>
        <taxon>Diplogasteromorpha</taxon>
        <taxon>Diplogasteroidea</taxon>
        <taxon>Neodiplogasteridae</taxon>
        <taxon>Pristionchus</taxon>
    </lineage>
</organism>
<feature type="non-terminal residue" evidence="2">
    <location>
        <position position="1"/>
    </location>
</feature>
<evidence type="ECO:0000313" key="2">
    <source>
        <dbReference type="EMBL" id="GMT10892.1"/>
    </source>
</evidence>
<dbReference type="Proteomes" id="UP001432322">
    <property type="component" value="Unassembled WGS sequence"/>
</dbReference>
<evidence type="ECO:0000256" key="1">
    <source>
        <dbReference type="SAM" id="SignalP"/>
    </source>
</evidence>
<keyword evidence="3" id="KW-1185">Reference proteome</keyword>
<gene>
    <name evidence="2" type="ORF">PFISCL1PPCAC_2189</name>
</gene>
<protein>
    <submittedName>
        <fullName evidence="2">Uncharacterized protein</fullName>
    </submittedName>
</protein>
<dbReference type="AlphaFoldDB" id="A0AAV5UWB9"/>
<feature type="signal peptide" evidence="1">
    <location>
        <begin position="1"/>
        <end position="23"/>
    </location>
</feature>
<keyword evidence="1" id="KW-0732">Signal</keyword>
<feature type="chain" id="PRO_5043955351" evidence="1">
    <location>
        <begin position="24"/>
        <end position="116"/>
    </location>
</feature>
<accession>A0AAV5UWB9</accession>
<reference evidence="2" key="1">
    <citation type="submission" date="2023-10" db="EMBL/GenBank/DDBJ databases">
        <title>Genome assembly of Pristionchus species.</title>
        <authorList>
            <person name="Yoshida K."/>
            <person name="Sommer R.J."/>
        </authorList>
    </citation>
    <scope>NUCLEOTIDE SEQUENCE</scope>
    <source>
        <strain evidence="2">RS5133</strain>
    </source>
</reference>